<sequence length="106" mass="12743">MIPDYKQIYTDILKEKFPEKLIDTAIRLKLESLHSAIDILKFNQLIFGEPEFTVGFNNQRLRSYDEESILKILRYQKKNELTNLQLSHHFKISRNTITKWKTIFKL</sequence>
<protein>
    <submittedName>
        <fullName evidence="1">Uncharacterized protein</fullName>
    </submittedName>
</protein>
<dbReference type="InterPro" id="IPR010921">
    <property type="entry name" value="Trp_repressor/repl_initiator"/>
</dbReference>
<organism evidence="1 2">
    <name type="scientific">Chryseobacterium gleum</name>
    <name type="common">Flavobacterium gleum</name>
    <dbReference type="NCBI Taxonomy" id="250"/>
    <lineage>
        <taxon>Bacteria</taxon>
        <taxon>Pseudomonadati</taxon>
        <taxon>Bacteroidota</taxon>
        <taxon>Flavobacteriia</taxon>
        <taxon>Flavobacteriales</taxon>
        <taxon>Weeksellaceae</taxon>
        <taxon>Chryseobacterium group</taxon>
        <taxon>Chryseobacterium</taxon>
    </lineage>
</organism>
<reference evidence="1 2" key="1">
    <citation type="submission" date="2018-12" db="EMBL/GenBank/DDBJ databases">
        <authorList>
            <consortium name="Pathogen Informatics"/>
        </authorList>
    </citation>
    <scope>NUCLEOTIDE SEQUENCE [LARGE SCALE GENOMIC DNA]</scope>
    <source>
        <strain evidence="1 2">NCTC11432</strain>
    </source>
</reference>
<dbReference type="EMBL" id="LR134289">
    <property type="protein sequence ID" value="VEE10019.1"/>
    <property type="molecule type" value="Genomic_DNA"/>
</dbReference>
<dbReference type="GeneID" id="93019345"/>
<dbReference type="OrthoDB" id="1260127at2"/>
<dbReference type="STRING" id="525257.HMPREF0204_10555"/>
<dbReference type="KEGG" id="cgle:NCTC11432_03594"/>
<evidence type="ECO:0000313" key="1">
    <source>
        <dbReference type="EMBL" id="VEE10019.1"/>
    </source>
</evidence>
<proteinExistence type="predicted"/>
<dbReference type="RefSeq" id="WP_002982718.1">
    <property type="nucleotide sequence ID" value="NZ_CP068486.1"/>
</dbReference>
<dbReference type="GO" id="GO:0043565">
    <property type="term" value="F:sequence-specific DNA binding"/>
    <property type="evidence" value="ECO:0007669"/>
    <property type="project" value="InterPro"/>
</dbReference>
<gene>
    <name evidence="1" type="ORF">NCTC11432_03594</name>
</gene>
<dbReference type="SUPFAM" id="SSF48295">
    <property type="entry name" value="TrpR-like"/>
    <property type="match status" value="1"/>
</dbReference>
<dbReference type="Proteomes" id="UP000279227">
    <property type="component" value="Chromosome"/>
</dbReference>
<accession>A0A3S4N5J4</accession>
<dbReference type="AlphaFoldDB" id="A0A3S4N5J4"/>
<name>A0A3S4N5J4_CHRGE</name>
<evidence type="ECO:0000313" key="2">
    <source>
        <dbReference type="Proteomes" id="UP000279227"/>
    </source>
</evidence>